<organism evidence="7 8">
    <name type="scientific">Roseomonas gilardii</name>
    <dbReference type="NCBI Taxonomy" id="257708"/>
    <lineage>
        <taxon>Bacteria</taxon>
        <taxon>Pseudomonadati</taxon>
        <taxon>Pseudomonadota</taxon>
        <taxon>Alphaproteobacteria</taxon>
        <taxon>Acetobacterales</taxon>
        <taxon>Roseomonadaceae</taxon>
        <taxon>Roseomonas</taxon>
    </lineage>
</organism>
<dbReference type="EC" id="1.-.-.-" evidence="7"/>
<keyword evidence="1" id="KW-0285">Flavoprotein</keyword>
<evidence type="ECO:0000313" key="7">
    <source>
        <dbReference type="EMBL" id="MDT8330485.1"/>
    </source>
</evidence>
<proteinExistence type="inferred from homology"/>
<dbReference type="InterPro" id="IPR036661">
    <property type="entry name" value="Luciferase-like_sf"/>
</dbReference>
<keyword evidence="2" id="KW-0288">FMN</keyword>
<keyword evidence="8" id="KW-1185">Reference proteome</keyword>
<sequence>MSQAKAGRQIVLNAFDMACVGHIQQGMWTHPRDRSTDYLRLDHWMRLAQTLERGLFDGLFLADVLGIYDVYGDSPDASLRGAVQVPLLDPMLLVPAMASVTRHLGFGITCNLAYEAPYLFARRFSTLDHLTQGRAGWNIVTGYLDSAARAMGMASQMAHDDRYDLADEYMELVYKLWEGSWADDAVRADRAKGLYADPARVRRVRHEGAQYRLDAPHLVEPSPQRTPVLFQAGASERGRRFAAHHAECVFVNGGAKPAVAQLVADLRARAAGRPLKVLVGATLVVGRTEAEARDLLEDYRRHASVEGALAHASASLGIDFARYGMDEPIEAGPTQAIQSNVEAAKRAAGPVWTKRKLIDQFVLGSRQPPIVGSAEQVAEALIRWVEEADVDGFNLSRTVVPECLEAVVERVVPVLQERGAFKHAYAPGTFREKLFGAGPRLASPHPAAGYRFPA</sequence>
<keyword evidence="3 7" id="KW-0560">Oxidoreductase</keyword>
<dbReference type="GO" id="GO:0016491">
    <property type="term" value="F:oxidoreductase activity"/>
    <property type="evidence" value="ECO:0007669"/>
    <property type="project" value="UniProtKB-KW"/>
</dbReference>
<gene>
    <name evidence="7" type="ORF">RQ831_05420</name>
</gene>
<evidence type="ECO:0000256" key="4">
    <source>
        <dbReference type="ARBA" id="ARBA00023033"/>
    </source>
</evidence>
<dbReference type="InterPro" id="IPR051260">
    <property type="entry name" value="Diverse_substr_monoxygenases"/>
</dbReference>
<dbReference type="Proteomes" id="UP001258945">
    <property type="component" value="Unassembled WGS sequence"/>
</dbReference>
<evidence type="ECO:0000256" key="5">
    <source>
        <dbReference type="ARBA" id="ARBA00033748"/>
    </source>
</evidence>
<dbReference type="PIRSF" id="PIRSF000337">
    <property type="entry name" value="NTA_MOA"/>
    <property type="match status" value="1"/>
</dbReference>
<evidence type="ECO:0000256" key="1">
    <source>
        <dbReference type="ARBA" id="ARBA00022630"/>
    </source>
</evidence>
<evidence type="ECO:0000313" key="8">
    <source>
        <dbReference type="Proteomes" id="UP001258945"/>
    </source>
</evidence>
<name>A0ABU3MC87_9PROT</name>
<evidence type="ECO:0000256" key="2">
    <source>
        <dbReference type="ARBA" id="ARBA00022643"/>
    </source>
</evidence>
<dbReference type="PANTHER" id="PTHR30011:SF16">
    <property type="entry name" value="C2H2 FINGER DOMAIN TRANSCRIPTION FACTOR (EUROFUNG)-RELATED"/>
    <property type="match status" value="1"/>
</dbReference>
<dbReference type="InterPro" id="IPR011251">
    <property type="entry name" value="Luciferase-like_dom"/>
</dbReference>
<comment type="caution">
    <text evidence="7">The sequence shown here is derived from an EMBL/GenBank/DDBJ whole genome shotgun (WGS) entry which is preliminary data.</text>
</comment>
<dbReference type="RefSeq" id="WP_314280842.1">
    <property type="nucleotide sequence ID" value="NZ_JAVVDO010000005.1"/>
</dbReference>
<dbReference type="InterPro" id="IPR016215">
    <property type="entry name" value="NTA_MOA"/>
</dbReference>
<evidence type="ECO:0000256" key="3">
    <source>
        <dbReference type="ARBA" id="ARBA00023002"/>
    </source>
</evidence>
<comment type="similarity">
    <text evidence="5">Belongs to the NtaA/SnaA/DszA monooxygenase family.</text>
</comment>
<feature type="domain" description="Luciferase-like" evidence="6">
    <location>
        <begin position="34"/>
        <end position="386"/>
    </location>
</feature>
<protein>
    <submittedName>
        <fullName evidence="7">LLM class flavin-dependent oxidoreductase</fullName>
        <ecNumber evidence="7">1.-.-.-</ecNumber>
    </submittedName>
</protein>
<keyword evidence="4" id="KW-0503">Monooxygenase</keyword>
<accession>A0ABU3MC87</accession>
<dbReference type="NCBIfam" id="TIGR03860">
    <property type="entry name" value="FMN_nitrolo"/>
    <property type="match status" value="1"/>
</dbReference>
<dbReference type="PANTHER" id="PTHR30011">
    <property type="entry name" value="ALKANESULFONATE MONOOXYGENASE-RELATED"/>
    <property type="match status" value="1"/>
</dbReference>
<dbReference type="EMBL" id="JAVVDO010000005">
    <property type="protein sequence ID" value="MDT8330485.1"/>
    <property type="molecule type" value="Genomic_DNA"/>
</dbReference>
<dbReference type="Gene3D" id="3.20.20.30">
    <property type="entry name" value="Luciferase-like domain"/>
    <property type="match status" value="1"/>
</dbReference>
<evidence type="ECO:0000259" key="6">
    <source>
        <dbReference type="Pfam" id="PF00296"/>
    </source>
</evidence>
<reference evidence="7 8" key="1">
    <citation type="journal article" date="2019" name="Microb. Pathog.">
        <title>Comparison of VITEK 2, MALDI-TOF MS, 16S rRNA gene sequencing, and whole-genome sequencing for identification of Roseomonas mucosa.</title>
        <authorList>
            <person name="Rudolph W.W."/>
            <person name="Gunzer F."/>
            <person name="Trauth M."/>
            <person name="Bunk B."/>
            <person name="Bigge R."/>
            <person name="Schrottner P."/>
        </authorList>
    </citation>
    <scope>NUCLEOTIDE SEQUENCE [LARGE SCALE GENOMIC DNA]</scope>
    <source>
        <strain evidence="7 8">DSM 103800</strain>
    </source>
</reference>
<dbReference type="SUPFAM" id="SSF51679">
    <property type="entry name" value="Bacterial luciferase-like"/>
    <property type="match status" value="1"/>
</dbReference>
<dbReference type="Pfam" id="PF00296">
    <property type="entry name" value="Bac_luciferase"/>
    <property type="match status" value="1"/>
</dbReference>